<evidence type="ECO:0000313" key="3">
    <source>
        <dbReference type="Proteomes" id="UP000009046"/>
    </source>
</evidence>
<protein>
    <submittedName>
        <fullName evidence="1 2">Uncharacterized protein</fullName>
    </submittedName>
</protein>
<reference evidence="2" key="3">
    <citation type="submission" date="2021-02" db="UniProtKB">
        <authorList>
            <consortium name="EnsemblMetazoa"/>
        </authorList>
    </citation>
    <scope>IDENTIFICATION</scope>
    <source>
        <strain evidence="2">USDA</strain>
    </source>
</reference>
<dbReference type="VEuPathDB" id="VectorBase:PHUM317220"/>
<evidence type="ECO:0000313" key="2">
    <source>
        <dbReference type="EnsemblMetazoa" id="PHUM317220-PA"/>
    </source>
</evidence>
<evidence type="ECO:0000313" key="1">
    <source>
        <dbReference type="EMBL" id="EEB14659.1"/>
    </source>
</evidence>
<dbReference type="GeneID" id="8236034"/>
<dbReference type="HOGENOM" id="CLU_2388834_0_0_1"/>
<accession>E0VMQ3</accession>
<sequence length="94" mass="10346">MNENLTLSLLEEVFNEVETTTTDDKDGKKVTKGFLEDVAESERNLISGGKKTNGKSFGEIQTETETVENKLTKDGSGSLVHDVVVSLDNRNITR</sequence>
<dbReference type="EMBL" id="AAZO01003685">
    <property type="status" value="NOT_ANNOTATED_CDS"/>
    <property type="molecule type" value="Genomic_DNA"/>
</dbReference>
<keyword evidence="3" id="KW-1185">Reference proteome</keyword>
<name>E0VMQ3_PEDHC</name>
<reference evidence="1" key="1">
    <citation type="submission" date="2007-04" db="EMBL/GenBank/DDBJ databases">
        <title>Annotation of Pediculus humanus corporis strain USDA.</title>
        <authorList>
            <person name="Kirkness E."/>
            <person name="Hannick L."/>
            <person name="Hass B."/>
            <person name="Bruggner R."/>
            <person name="Lawson D."/>
            <person name="Bidwell S."/>
            <person name="Joardar V."/>
            <person name="Caler E."/>
            <person name="Walenz B."/>
            <person name="Inman J."/>
            <person name="Schobel S."/>
            <person name="Galinsky K."/>
            <person name="Amedeo P."/>
            <person name="Strausberg R."/>
        </authorList>
    </citation>
    <scope>NUCLEOTIDE SEQUENCE</scope>
    <source>
        <strain evidence="1">USDA</strain>
    </source>
</reference>
<dbReference type="RefSeq" id="XP_002427397.1">
    <property type="nucleotide sequence ID" value="XM_002427352.1"/>
</dbReference>
<dbReference type="KEGG" id="phu:Phum_PHUM317220"/>
<proteinExistence type="predicted"/>
<dbReference type="CTD" id="8236034"/>
<dbReference type="AlphaFoldDB" id="E0VMQ3"/>
<dbReference type="EMBL" id="DS235321">
    <property type="protein sequence ID" value="EEB14659.1"/>
    <property type="molecule type" value="Genomic_DNA"/>
</dbReference>
<dbReference type="Proteomes" id="UP000009046">
    <property type="component" value="Unassembled WGS sequence"/>
</dbReference>
<dbReference type="InParanoid" id="E0VMQ3"/>
<dbReference type="EnsemblMetazoa" id="PHUM317220-RA">
    <property type="protein sequence ID" value="PHUM317220-PA"/>
    <property type="gene ID" value="PHUM317220"/>
</dbReference>
<organism>
    <name type="scientific">Pediculus humanus subsp. corporis</name>
    <name type="common">Body louse</name>
    <dbReference type="NCBI Taxonomy" id="121224"/>
    <lineage>
        <taxon>Eukaryota</taxon>
        <taxon>Metazoa</taxon>
        <taxon>Ecdysozoa</taxon>
        <taxon>Arthropoda</taxon>
        <taxon>Hexapoda</taxon>
        <taxon>Insecta</taxon>
        <taxon>Pterygota</taxon>
        <taxon>Neoptera</taxon>
        <taxon>Paraneoptera</taxon>
        <taxon>Psocodea</taxon>
        <taxon>Troctomorpha</taxon>
        <taxon>Phthiraptera</taxon>
        <taxon>Anoplura</taxon>
        <taxon>Pediculidae</taxon>
        <taxon>Pediculus</taxon>
    </lineage>
</organism>
<gene>
    <name evidence="2" type="primary">8236034</name>
    <name evidence="1" type="ORF">Phum_PHUM317220</name>
</gene>
<reference evidence="1" key="2">
    <citation type="submission" date="2007-04" db="EMBL/GenBank/DDBJ databases">
        <title>The genome of the human body louse.</title>
        <authorList>
            <consortium name="The Human Body Louse Genome Consortium"/>
            <person name="Kirkness E."/>
            <person name="Walenz B."/>
            <person name="Hass B."/>
            <person name="Bruggner R."/>
            <person name="Strausberg R."/>
        </authorList>
    </citation>
    <scope>NUCLEOTIDE SEQUENCE</scope>
    <source>
        <strain evidence="1">USDA</strain>
    </source>
</reference>